<keyword evidence="3" id="KW-1185">Reference proteome</keyword>
<name>A0A6A6H7M7_VIRVR</name>
<sequence>MFAQAPQSNTSNFTWCAWPSENCQPSESEWESQRLHIEQFYREHTLQDLVEHMARDRSFKATGRMYKTRFKKWGLRKKNGAAEMKAIARILRISQQSGDTAIFESHRRLITAAELQRYLKRKHLTLDEFIEGQPDLSEHANVSLQAPRYIGSSADFDIFERLLYNVDVYIRGSFEVSRRCIISEKNGIVEASRDTLNASNANLRSEALDLENLVFSALGVSGNNGIANMSRAWACVSREISSIVSRQNIHTFTRLCYFTQGLMLNGKVGIAHAILRQLSNLTAVKQGTANPGNPLLHLYKGLLLANPSEIDQLINILQLRVAHILENILGSMHVESLNQRALLALHTTSRRVSPLQARELLEKYRKLDLPMDRRFLLVFMQYVQTLLNHREYTLLIEAMSSYSRSVEDQQRSLQFREAFYMHSCLAIGHDMLNDTELAESAYQQALDSAHRFYESDARGAATYLRWFETNWRAHQNHLRTPEIRKLRQKAENKVLGHFDGTMKE</sequence>
<dbReference type="InterPro" id="IPR025676">
    <property type="entry name" value="Clr5_dom"/>
</dbReference>
<dbReference type="Pfam" id="PF14420">
    <property type="entry name" value="Clr5"/>
    <property type="match status" value="1"/>
</dbReference>
<dbReference type="AlphaFoldDB" id="A0A6A6H7M7"/>
<dbReference type="EMBL" id="ML991802">
    <property type="protein sequence ID" value="KAF2233957.1"/>
    <property type="molecule type" value="Genomic_DNA"/>
</dbReference>
<gene>
    <name evidence="2" type="ORF">EV356DRAFT_533259</name>
</gene>
<evidence type="ECO:0000313" key="2">
    <source>
        <dbReference type="EMBL" id="KAF2233957.1"/>
    </source>
</evidence>
<dbReference type="OrthoDB" id="3945251at2759"/>
<evidence type="ECO:0000313" key="3">
    <source>
        <dbReference type="Proteomes" id="UP000800092"/>
    </source>
</evidence>
<proteinExistence type="predicted"/>
<reference evidence="2" key="1">
    <citation type="journal article" date="2020" name="Stud. Mycol.">
        <title>101 Dothideomycetes genomes: a test case for predicting lifestyles and emergence of pathogens.</title>
        <authorList>
            <person name="Haridas S."/>
            <person name="Albert R."/>
            <person name="Binder M."/>
            <person name="Bloem J."/>
            <person name="Labutti K."/>
            <person name="Salamov A."/>
            <person name="Andreopoulos B."/>
            <person name="Baker S."/>
            <person name="Barry K."/>
            <person name="Bills G."/>
            <person name="Bluhm B."/>
            <person name="Cannon C."/>
            <person name="Castanera R."/>
            <person name="Culley D."/>
            <person name="Daum C."/>
            <person name="Ezra D."/>
            <person name="Gonzalez J."/>
            <person name="Henrissat B."/>
            <person name="Kuo A."/>
            <person name="Liang C."/>
            <person name="Lipzen A."/>
            <person name="Lutzoni F."/>
            <person name="Magnuson J."/>
            <person name="Mondo S."/>
            <person name="Nolan M."/>
            <person name="Ohm R."/>
            <person name="Pangilinan J."/>
            <person name="Park H.-J."/>
            <person name="Ramirez L."/>
            <person name="Alfaro M."/>
            <person name="Sun H."/>
            <person name="Tritt A."/>
            <person name="Yoshinaga Y."/>
            <person name="Zwiers L.-H."/>
            <person name="Turgeon B."/>
            <person name="Goodwin S."/>
            <person name="Spatafora J."/>
            <person name="Crous P."/>
            <person name="Grigoriev I."/>
        </authorList>
    </citation>
    <scope>NUCLEOTIDE SEQUENCE</scope>
    <source>
        <strain evidence="2">Tuck. ex Michener</strain>
    </source>
</reference>
<dbReference type="PANTHER" id="PTHR38788">
    <property type="entry name" value="CLR5 DOMAIN-CONTAINING PROTEIN"/>
    <property type="match status" value="1"/>
</dbReference>
<dbReference type="PANTHER" id="PTHR38788:SF3">
    <property type="entry name" value="CLR5 DOMAIN-CONTAINING PROTEIN"/>
    <property type="match status" value="1"/>
</dbReference>
<dbReference type="Proteomes" id="UP000800092">
    <property type="component" value="Unassembled WGS sequence"/>
</dbReference>
<protein>
    <recommendedName>
        <fullName evidence="1">Clr5 domain-containing protein</fullName>
    </recommendedName>
</protein>
<accession>A0A6A6H7M7</accession>
<organism evidence="2 3">
    <name type="scientific">Viridothelium virens</name>
    <name type="common">Speckled blister lichen</name>
    <name type="synonym">Trypethelium virens</name>
    <dbReference type="NCBI Taxonomy" id="1048519"/>
    <lineage>
        <taxon>Eukaryota</taxon>
        <taxon>Fungi</taxon>
        <taxon>Dikarya</taxon>
        <taxon>Ascomycota</taxon>
        <taxon>Pezizomycotina</taxon>
        <taxon>Dothideomycetes</taxon>
        <taxon>Dothideomycetes incertae sedis</taxon>
        <taxon>Trypetheliales</taxon>
        <taxon>Trypetheliaceae</taxon>
        <taxon>Viridothelium</taxon>
    </lineage>
</organism>
<evidence type="ECO:0000259" key="1">
    <source>
        <dbReference type="Pfam" id="PF14420"/>
    </source>
</evidence>
<feature type="domain" description="Clr5" evidence="1">
    <location>
        <begin position="27"/>
        <end position="77"/>
    </location>
</feature>